<organism evidence="1 2">
    <name type="scientific">Rangifer tarandus platyrhynchus</name>
    <name type="common">Svalbard reindeer</name>
    <dbReference type="NCBI Taxonomy" id="3082113"/>
    <lineage>
        <taxon>Eukaryota</taxon>
        <taxon>Metazoa</taxon>
        <taxon>Chordata</taxon>
        <taxon>Craniata</taxon>
        <taxon>Vertebrata</taxon>
        <taxon>Euteleostomi</taxon>
        <taxon>Mammalia</taxon>
        <taxon>Eutheria</taxon>
        <taxon>Laurasiatheria</taxon>
        <taxon>Artiodactyla</taxon>
        <taxon>Ruminantia</taxon>
        <taxon>Pecora</taxon>
        <taxon>Cervidae</taxon>
        <taxon>Odocoileinae</taxon>
        <taxon>Rangifer</taxon>
    </lineage>
</organism>
<evidence type="ECO:0000313" key="1">
    <source>
        <dbReference type="EMBL" id="CAN0551180.1"/>
    </source>
</evidence>
<dbReference type="EMBL" id="OX596091">
    <property type="protein sequence ID" value="CAN0551180.1"/>
    <property type="molecule type" value="Genomic_DNA"/>
</dbReference>
<accession>A0AC60A3H6</accession>
<gene>
    <name evidence="1" type="ORF">MRATA1EN22A_LOCUS26217</name>
</gene>
<dbReference type="Proteomes" id="UP001162501">
    <property type="component" value="Chromosome 7"/>
</dbReference>
<sequence>MSWPQLSPGRGKRARCHESTEASSGQPHAGHQNLLPKGEWWDLAARCSKANKQATLVERKVCFTSDAGNMMGRVVNICPKARPPLHPNKQGVRAFMDRLESRGQRIETAQSSLTVIFKLIISGLNSIILVVLGTVNLQF</sequence>
<evidence type="ECO:0000313" key="2">
    <source>
        <dbReference type="Proteomes" id="UP001162501"/>
    </source>
</evidence>
<reference evidence="1" key="2">
    <citation type="submission" date="2025-03" db="EMBL/GenBank/DDBJ databases">
        <authorList>
            <consortium name="ELIXIR-Norway"/>
            <consortium name="Elixir Norway"/>
        </authorList>
    </citation>
    <scope>NUCLEOTIDE SEQUENCE</scope>
</reference>
<reference evidence="1" key="1">
    <citation type="submission" date="2023-05" db="EMBL/GenBank/DDBJ databases">
        <authorList>
            <consortium name="ELIXIR-Norway"/>
        </authorList>
    </citation>
    <scope>NUCLEOTIDE SEQUENCE</scope>
</reference>
<name>A0AC60A3H6_RANTA</name>
<proteinExistence type="predicted"/>
<protein>
    <submittedName>
        <fullName evidence="1">Uncharacterized protein</fullName>
    </submittedName>
</protein>